<evidence type="ECO:0000256" key="2">
    <source>
        <dbReference type="ARBA" id="ARBA00005038"/>
    </source>
</evidence>
<protein>
    <recommendedName>
        <fullName evidence="4">cystathionine gamma-lyase</fullName>
        <ecNumber evidence="4">4.4.1.1</ecNumber>
    </recommendedName>
    <alternativeName>
        <fullName evidence="7">Gamma-cystathionase</fullName>
    </alternativeName>
</protein>
<gene>
    <name evidence="10" type="ORF">PACTADRAFT_3795</name>
</gene>
<dbReference type="CDD" id="cd00614">
    <property type="entry name" value="CGS_like"/>
    <property type="match status" value="1"/>
</dbReference>
<dbReference type="PANTHER" id="PTHR11808:SF15">
    <property type="entry name" value="CYSTATHIONINE GAMMA-LYASE"/>
    <property type="match status" value="1"/>
</dbReference>
<name>A0A1E4TT46_PACTA</name>
<dbReference type="STRING" id="669874.A0A1E4TT46"/>
<dbReference type="InterPro" id="IPR015421">
    <property type="entry name" value="PyrdxlP-dep_Trfase_major"/>
</dbReference>
<evidence type="ECO:0000256" key="8">
    <source>
        <dbReference type="PIRSR" id="PIRSR001434-2"/>
    </source>
</evidence>
<dbReference type="GO" id="GO:0019343">
    <property type="term" value="P:cysteine biosynthetic process via cystathionine"/>
    <property type="evidence" value="ECO:0007669"/>
    <property type="project" value="EnsemblFungi"/>
</dbReference>
<dbReference type="Proteomes" id="UP000094236">
    <property type="component" value="Unassembled WGS sequence"/>
</dbReference>
<keyword evidence="11" id="KW-1185">Reference proteome</keyword>
<evidence type="ECO:0000256" key="9">
    <source>
        <dbReference type="RuleBase" id="RU362118"/>
    </source>
</evidence>
<keyword evidence="6" id="KW-0028">Amino-acid biosynthesis</keyword>
<dbReference type="InterPro" id="IPR000277">
    <property type="entry name" value="Cys/Met-Metab_PyrdxlP-dep_enz"/>
</dbReference>
<evidence type="ECO:0000313" key="11">
    <source>
        <dbReference type="Proteomes" id="UP000094236"/>
    </source>
</evidence>
<dbReference type="OrthoDB" id="3512640at2759"/>
<dbReference type="Gene3D" id="3.90.1150.10">
    <property type="entry name" value="Aspartate Aminotransferase, domain 1"/>
    <property type="match status" value="1"/>
</dbReference>
<evidence type="ECO:0000256" key="5">
    <source>
        <dbReference type="ARBA" id="ARBA00022898"/>
    </source>
</evidence>
<keyword evidence="5 8" id="KW-0663">Pyridoxal phosphate</keyword>
<dbReference type="GO" id="GO:0004123">
    <property type="term" value="F:cystathionine gamma-lyase activity"/>
    <property type="evidence" value="ECO:0007669"/>
    <property type="project" value="EnsemblFungi"/>
</dbReference>
<dbReference type="SUPFAM" id="SSF53383">
    <property type="entry name" value="PLP-dependent transferases"/>
    <property type="match status" value="1"/>
</dbReference>
<organism evidence="10 11">
    <name type="scientific">Pachysolen tannophilus NRRL Y-2460</name>
    <dbReference type="NCBI Taxonomy" id="669874"/>
    <lineage>
        <taxon>Eukaryota</taxon>
        <taxon>Fungi</taxon>
        <taxon>Dikarya</taxon>
        <taxon>Ascomycota</taxon>
        <taxon>Saccharomycotina</taxon>
        <taxon>Pichiomycetes</taxon>
        <taxon>Pachysolenaceae</taxon>
        <taxon>Pachysolen</taxon>
    </lineage>
</organism>
<dbReference type="FunFam" id="3.90.1150.10:FF:000008">
    <property type="entry name" value="Cystathionine gamma-synthase"/>
    <property type="match status" value="1"/>
</dbReference>
<comment type="cofactor">
    <cofactor evidence="1 9">
        <name>pyridoxal 5'-phosphate</name>
        <dbReference type="ChEBI" id="CHEBI:597326"/>
    </cofactor>
</comment>
<comment type="pathway">
    <text evidence="2">Amino-acid biosynthesis; L-cysteine biosynthesis; L-cysteine from L-homocysteine and L-serine: step 2/2.</text>
</comment>
<dbReference type="GO" id="GO:0005737">
    <property type="term" value="C:cytoplasm"/>
    <property type="evidence" value="ECO:0007669"/>
    <property type="project" value="TreeGrafter"/>
</dbReference>
<dbReference type="EC" id="4.4.1.1" evidence="4"/>
<evidence type="ECO:0000256" key="3">
    <source>
        <dbReference type="ARBA" id="ARBA00009077"/>
    </source>
</evidence>
<dbReference type="Pfam" id="PF01053">
    <property type="entry name" value="Cys_Met_Meta_PP"/>
    <property type="match status" value="1"/>
</dbReference>
<dbReference type="FunFam" id="3.40.640.10:FF:000043">
    <property type="entry name" value="Cystathionine gamma-lyase"/>
    <property type="match status" value="1"/>
</dbReference>
<evidence type="ECO:0000256" key="4">
    <source>
        <dbReference type="ARBA" id="ARBA00012085"/>
    </source>
</evidence>
<dbReference type="GO" id="GO:0019346">
    <property type="term" value="P:transsulfuration"/>
    <property type="evidence" value="ECO:0007669"/>
    <property type="project" value="EnsemblFungi"/>
</dbReference>
<dbReference type="PIRSF" id="PIRSF001434">
    <property type="entry name" value="CGS"/>
    <property type="match status" value="1"/>
</dbReference>
<dbReference type="PANTHER" id="PTHR11808">
    <property type="entry name" value="TRANS-SULFURATION ENZYME FAMILY MEMBER"/>
    <property type="match status" value="1"/>
</dbReference>
<evidence type="ECO:0000256" key="1">
    <source>
        <dbReference type="ARBA" id="ARBA00001933"/>
    </source>
</evidence>
<dbReference type="GO" id="GO:1904828">
    <property type="term" value="P:positive regulation of hydrogen sulfide biosynthetic process"/>
    <property type="evidence" value="ECO:0007669"/>
    <property type="project" value="EnsemblFungi"/>
</dbReference>
<sequence length="440" mass="48157">MFKRFITISEKSNQLRRTGSLNQITRHARLFSSTICKLDDVNEISKNSGFGTRAVHAGSHPDPVTGAVIAPISLSTTFAQTAPSKPIGIYEYSRSSNPNRDNFEKCIASLENAKYGLAFASGSATIGTIVHSLNVGDEIISVADVYGGTHRYFTKVANNTGIKTFFSNNIENELINLLNKNTKLIWIETPSNPTLTLTDIEKVSQIIKNFKKSNNITHDIKLVVDNTFLSPYIQNPLDQGADIVIHSVTKYINGHSDVVMGVLATNSDKYYQELKFLQNATGSVPSPFDSWLAHRGVKTLHLRVKRASDSALAIAKYLSQSPYVSKVSYPALSSGPQHDIFVKQHNHQLGGGMISFRIKGGLKAANKFVSNTNIFALAESLGGIESLLEVPASMTHSGISIEEREKSGVFDDLVRLSVGIEDQEDLIKDIEQALKIATTN</sequence>
<proteinExistence type="inferred from homology"/>
<dbReference type="EMBL" id="KV454015">
    <property type="protein sequence ID" value="ODV94910.1"/>
    <property type="molecule type" value="Genomic_DNA"/>
</dbReference>
<evidence type="ECO:0000256" key="6">
    <source>
        <dbReference type="ARBA" id="ARBA00023192"/>
    </source>
</evidence>
<evidence type="ECO:0000313" key="10">
    <source>
        <dbReference type="EMBL" id="ODV94910.1"/>
    </source>
</evidence>
<dbReference type="Gene3D" id="3.40.640.10">
    <property type="entry name" value="Type I PLP-dependent aspartate aminotransferase-like (Major domain)"/>
    <property type="match status" value="1"/>
</dbReference>
<dbReference type="GO" id="GO:0047804">
    <property type="term" value="F:cysteine-S-conjugate beta-lyase activity"/>
    <property type="evidence" value="ECO:0007669"/>
    <property type="project" value="EnsemblFungi"/>
</dbReference>
<dbReference type="InterPro" id="IPR015424">
    <property type="entry name" value="PyrdxlP-dep_Trfase"/>
</dbReference>
<dbReference type="AlphaFoldDB" id="A0A1E4TT46"/>
<keyword evidence="6" id="KW-0198">Cysteine biosynthesis</keyword>
<comment type="similarity">
    <text evidence="3 9">Belongs to the trans-sulfuration enzymes family.</text>
</comment>
<evidence type="ECO:0000256" key="7">
    <source>
        <dbReference type="ARBA" id="ARBA00029853"/>
    </source>
</evidence>
<dbReference type="InterPro" id="IPR015422">
    <property type="entry name" value="PyrdxlP-dep_Trfase_small"/>
</dbReference>
<accession>A0A1E4TT46</accession>
<feature type="modified residue" description="N6-(pyridoxal phosphate)lysine" evidence="8">
    <location>
        <position position="250"/>
    </location>
</feature>
<reference evidence="11" key="1">
    <citation type="submission" date="2016-05" db="EMBL/GenBank/DDBJ databases">
        <title>Comparative genomics of biotechnologically important yeasts.</title>
        <authorList>
            <consortium name="DOE Joint Genome Institute"/>
            <person name="Riley R."/>
            <person name="Haridas S."/>
            <person name="Wolfe K.H."/>
            <person name="Lopes M.R."/>
            <person name="Hittinger C.T."/>
            <person name="Goker M."/>
            <person name="Salamov A."/>
            <person name="Wisecaver J."/>
            <person name="Long T.M."/>
            <person name="Aerts A.L."/>
            <person name="Barry K."/>
            <person name="Choi C."/>
            <person name="Clum A."/>
            <person name="Coughlan A.Y."/>
            <person name="Deshpande S."/>
            <person name="Douglass A.P."/>
            <person name="Hanson S.J."/>
            <person name="Klenk H.-P."/>
            <person name="Labutti K."/>
            <person name="Lapidus A."/>
            <person name="Lindquist E."/>
            <person name="Lipzen A."/>
            <person name="Meier-Kolthoff J.P."/>
            <person name="Ohm R.A."/>
            <person name="Otillar R.P."/>
            <person name="Pangilinan J."/>
            <person name="Peng Y."/>
            <person name="Rokas A."/>
            <person name="Rosa C.A."/>
            <person name="Scheuner C."/>
            <person name="Sibirny A.A."/>
            <person name="Slot J.C."/>
            <person name="Stielow J.B."/>
            <person name="Sun H."/>
            <person name="Kurtzman C.P."/>
            <person name="Blackwell M."/>
            <person name="Grigoriev I.V."/>
            <person name="Jeffries T.W."/>
        </authorList>
    </citation>
    <scope>NUCLEOTIDE SEQUENCE [LARGE SCALE GENOMIC DNA]</scope>
    <source>
        <strain evidence="11">NRRL Y-2460</strain>
    </source>
</reference>
<dbReference type="GO" id="GO:0030170">
    <property type="term" value="F:pyridoxal phosphate binding"/>
    <property type="evidence" value="ECO:0007669"/>
    <property type="project" value="InterPro"/>
</dbReference>